<dbReference type="Proteomes" id="UP000321306">
    <property type="component" value="Unassembled WGS sequence"/>
</dbReference>
<organism evidence="7 8">
    <name type="scientific">Deinococcus cellulosilyticus (strain DSM 18568 / NBRC 106333 / KACC 11606 / 5516J-15)</name>
    <dbReference type="NCBI Taxonomy" id="1223518"/>
    <lineage>
        <taxon>Bacteria</taxon>
        <taxon>Thermotogati</taxon>
        <taxon>Deinococcota</taxon>
        <taxon>Deinococci</taxon>
        <taxon>Deinococcales</taxon>
        <taxon>Deinococcaceae</taxon>
        <taxon>Deinococcus</taxon>
    </lineage>
</organism>
<dbReference type="PANTHER" id="PTHR31290:SF5">
    <property type="entry name" value="UV-DAMAGE ENDONUCLEASE"/>
    <property type="match status" value="1"/>
</dbReference>
<proteinExistence type="predicted"/>
<accession>A0A511NBM6</accession>
<keyword evidence="2 7" id="KW-0255">Endonuclease</keyword>
<dbReference type="InterPro" id="IPR036237">
    <property type="entry name" value="Xyl_isomerase-like_sf"/>
</dbReference>
<evidence type="ECO:0000256" key="6">
    <source>
        <dbReference type="ARBA" id="ARBA00023204"/>
    </source>
</evidence>
<keyword evidence="5" id="KW-0378">Hydrolase</keyword>
<evidence type="ECO:0000313" key="8">
    <source>
        <dbReference type="Proteomes" id="UP000321306"/>
    </source>
</evidence>
<dbReference type="AlphaFoldDB" id="A0A511NBM6"/>
<keyword evidence="4" id="KW-0228">DNA excision</keyword>
<dbReference type="SUPFAM" id="SSF51658">
    <property type="entry name" value="Xylose isomerase-like"/>
    <property type="match status" value="1"/>
</dbReference>
<dbReference type="GO" id="GO:0006289">
    <property type="term" value="P:nucleotide-excision repair"/>
    <property type="evidence" value="ECO:0007669"/>
    <property type="project" value="InterPro"/>
</dbReference>
<dbReference type="Gene3D" id="3.20.20.150">
    <property type="entry name" value="Divalent-metal-dependent TIM barrel enzymes"/>
    <property type="match status" value="1"/>
</dbReference>
<protein>
    <submittedName>
        <fullName evidence="7">UV DNA damage endonuclease</fullName>
    </submittedName>
</protein>
<evidence type="ECO:0000256" key="2">
    <source>
        <dbReference type="ARBA" id="ARBA00022759"/>
    </source>
</evidence>
<dbReference type="GO" id="GO:0004519">
    <property type="term" value="F:endonuclease activity"/>
    <property type="evidence" value="ECO:0007669"/>
    <property type="project" value="UniProtKB-KW"/>
</dbReference>
<dbReference type="RefSeq" id="WP_246130833.1">
    <property type="nucleotide sequence ID" value="NZ_BJXB01000050.1"/>
</dbReference>
<evidence type="ECO:0000256" key="5">
    <source>
        <dbReference type="ARBA" id="ARBA00022801"/>
    </source>
</evidence>
<dbReference type="NCBIfam" id="TIGR00629">
    <property type="entry name" value="uvde"/>
    <property type="match status" value="1"/>
</dbReference>
<dbReference type="Pfam" id="PF03851">
    <property type="entry name" value="UvdE"/>
    <property type="match status" value="1"/>
</dbReference>
<keyword evidence="1" id="KW-0540">Nuclease</keyword>
<sequence length="318" mass="35883">MSLLAVVMGFPGQNTPTVKKPLPELGLVCITCGPEVRYRTMTLARYKQFSEEEQKSRLSELYQSNLNMLLYALDFVSKEGWKLYRVTANLFPLSDLEDGLGKSLLFDMKDRLAEVGQKAERLGIRVGVHPDQFVVLSSESERVIHNSVQHLEHHGLVMDLLGLPRSSWAFMNIHGGKGGRGFKLVETIHTLSDAVKSRLTLENDEKIYSAREIFEACIAAGVPMVFDAHHHVVKEKLPSLSDSSIEQWVKLARETWPDPSWQVVHLSSGREGLHDSRHHDLILDFPEALWDAPWIEVEAKAKETAIRGLRAALQSQEK</sequence>
<evidence type="ECO:0000313" key="7">
    <source>
        <dbReference type="EMBL" id="GEM49976.1"/>
    </source>
</evidence>
<name>A0A511NBM6_DEIC1</name>
<dbReference type="PANTHER" id="PTHR31290">
    <property type="entry name" value="UV-DAMAGE ENDONUCLEASE"/>
    <property type="match status" value="1"/>
</dbReference>
<reference evidence="7 8" key="1">
    <citation type="submission" date="2019-07" db="EMBL/GenBank/DDBJ databases">
        <title>Whole genome shotgun sequence of Deinococcus cellulosilyticus NBRC 106333.</title>
        <authorList>
            <person name="Hosoyama A."/>
            <person name="Uohara A."/>
            <person name="Ohji S."/>
            <person name="Ichikawa N."/>
        </authorList>
    </citation>
    <scope>NUCLEOTIDE SEQUENCE [LARGE SCALE GENOMIC DNA]</scope>
    <source>
        <strain evidence="7 8">NBRC 106333</strain>
    </source>
</reference>
<comment type="caution">
    <text evidence="7">The sequence shown here is derived from an EMBL/GenBank/DDBJ whole genome shotgun (WGS) entry which is preliminary data.</text>
</comment>
<dbReference type="GO" id="GO:0016787">
    <property type="term" value="F:hydrolase activity"/>
    <property type="evidence" value="ECO:0007669"/>
    <property type="project" value="UniProtKB-KW"/>
</dbReference>
<dbReference type="EMBL" id="BJXB01000050">
    <property type="protein sequence ID" value="GEM49976.1"/>
    <property type="molecule type" value="Genomic_DNA"/>
</dbReference>
<keyword evidence="6" id="KW-0234">DNA repair</keyword>
<keyword evidence="8" id="KW-1185">Reference proteome</keyword>
<dbReference type="GO" id="GO:0009411">
    <property type="term" value="P:response to UV"/>
    <property type="evidence" value="ECO:0007669"/>
    <property type="project" value="InterPro"/>
</dbReference>
<evidence type="ECO:0000256" key="3">
    <source>
        <dbReference type="ARBA" id="ARBA00022763"/>
    </source>
</evidence>
<gene>
    <name evidence="7" type="primary">uvsE</name>
    <name evidence="7" type="ORF">DC3_56110</name>
</gene>
<dbReference type="InterPro" id="IPR004601">
    <property type="entry name" value="UvdE"/>
</dbReference>
<keyword evidence="3" id="KW-0227">DNA damage</keyword>
<evidence type="ECO:0000256" key="1">
    <source>
        <dbReference type="ARBA" id="ARBA00022722"/>
    </source>
</evidence>
<evidence type="ECO:0000256" key="4">
    <source>
        <dbReference type="ARBA" id="ARBA00022769"/>
    </source>
</evidence>